<evidence type="ECO:0000313" key="1">
    <source>
        <dbReference type="EMBL" id="MPC19448.1"/>
    </source>
</evidence>
<dbReference type="EMBL" id="VSRR010000771">
    <property type="protein sequence ID" value="MPC19448.1"/>
    <property type="molecule type" value="Genomic_DNA"/>
</dbReference>
<accession>A0A5B7DDS3</accession>
<organism evidence="1 2">
    <name type="scientific">Portunus trituberculatus</name>
    <name type="common">Swimming crab</name>
    <name type="synonym">Neptunus trituberculatus</name>
    <dbReference type="NCBI Taxonomy" id="210409"/>
    <lineage>
        <taxon>Eukaryota</taxon>
        <taxon>Metazoa</taxon>
        <taxon>Ecdysozoa</taxon>
        <taxon>Arthropoda</taxon>
        <taxon>Crustacea</taxon>
        <taxon>Multicrustacea</taxon>
        <taxon>Malacostraca</taxon>
        <taxon>Eumalacostraca</taxon>
        <taxon>Eucarida</taxon>
        <taxon>Decapoda</taxon>
        <taxon>Pleocyemata</taxon>
        <taxon>Brachyura</taxon>
        <taxon>Eubrachyura</taxon>
        <taxon>Portunoidea</taxon>
        <taxon>Portunidae</taxon>
        <taxon>Portuninae</taxon>
        <taxon>Portunus</taxon>
    </lineage>
</organism>
<comment type="caution">
    <text evidence="1">The sequence shown here is derived from an EMBL/GenBank/DDBJ whole genome shotgun (WGS) entry which is preliminary data.</text>
</comment>
<keyword evidence="2" id="KW-1185">Reference proteome</keyword>
<protein>
    <submittedName>
        <fullName evidence="1">Uncharacterized protein</fullName>
    </submittedName>
</protein>
<proteinExistence type="predicted"/>
<dbReference type="Proteomes" id="UP000324222">
    <property type="component" value="Unassembled WGS sequence"/>
</dbReference>
<name>A0A5B7DDS3_PORTR</name>
<gene>
    <name evidence="1" type="ORF">E2C01_012362</name>
</gene>
<reference evidence="1 2" key="1">
    <citation type="submission" date="2019-05" db="EMBL/GenBank/DDBJ databases">
        <title>Another draft genome of Portunus trituberculatus and its Hox gene families provides insights of decapod evolution.</title>
        <authorList>
            <person name="Jeong J.-H."/>
            <person name="Song I."/>
            <person name="Kim S."/>
            <person name="Choi T."/>
            <person name="Kim D."/>
            <person name="Ryu S."/>
            <person name="Kim W."/>
        </authorList>
    </citation>
    <scope>NUCLEOTIDE SEQUENCE [LARGE SCALE GENOMIC DNA]</scope>
    <source>
        <tissue evidence="1">Muscle</tissue>
    </source>
</reference>
<sequence length="73" mass="8189">MAAQLCVFSGVLGLRFKWFSGSLVQWSTAWVAVRRSSTPYGNTSEAKVHVPSYPPCTLMELPNLVLKRNNLEF</sequence>
<dbReference type="AlphaFoldDB" id="A0A5B7DDS3"/>
<evidence type="ECO:0000313" key="2">
    <source>
        <dbReference type="Proteomes" id="UP000324222"/>
    </source>
</evidence>